<reference evidence="2" key="1">
    <citation type="submission" date="2024-06" db="EMBL/GenBank/DDBJ databases">
        <title>Multi-omics analyses provide insights into the biosynthesis of the anticancer antibiotic pleurotin in Hohenbuehelia grisea.</title>
        <authorList>
            <person name="Weaver J.A."/>
            <person name="Alberti F."/>
        </authorList>
    </citation>
    <scope>NUCLEOTIDE SEQUENCE [LARGE SCALE GENOMIC DNA]</scope>
    <source>
        <strain evidence="2">T-177</strain>
    </source>
</reference>
<evidence type="ECO:0000313" key="1">
    <source>
        <dbReference type="EMBL" id="KAL0955598.1"/>
    </source>
</evidence>
<accession>A0ABR3JJW1</accession>
<organism evidence="1 2">
    <name type="scientific">Hohenbuehelia grisea</name>
    <dbReference type="NCBI Taxonomy" id="104357"/>
    <lineage>
        <taxon>Eukaryota</taxon>
        <taxon>Fungi</taxon>
        <taxon>Dikarya</taxon>
        <taxon>Basidiomycota</taxon>
        <taxon>Agaricomycotina</taxon>
        <taxon>Agaricomycetes</taxon>
        <taxon>Agaricomycetidae</taxon>
        <taxon>Agaricales</taxon>
        <taxon>Pleurotineae</taxon>
        <taxon>Pleurotaceae</taxon>
        <taxon>Hohenbuehelia</taxon>
    </lineage>
</organism>
<comment type="caution">
    <text evidence="1">The sequence shown here is derived from an EMBL/GenBank/DDBJ whole genome shotgun (WGS) entry which is preliminary data.</text>
</comment>
<dbReference type="EMBL" id="JASNQZ010000006">
    <property type="protein sequence ID" value="KAL0955598.1"/>
    <property type="molecule type" value="Genomic_DNA"/>
</dbReference>
<keyword evidence="2" id="KW-1185">Reference proteome</keyword>
<evidence type="ECO:0000313" key="2">
    <source>
        <dbReference type="Proteomes" id="UP001556367"/>
    </source>
</evidence>
<sequence>MDANCSYICRLLGEWHLSSYGVPEDWLEVDADDTNSNDELKHLLPQFDLRAAAMPLALKLVKHRMNPLAKASLDIISDDPHSLSPDFQLASCRTLLQDNPPTTCVAALSRKSFADQAANQVMFTLLHSGTLGSMSYLLSFTVACKKNARARLYCACQSDMSKMNFL</sequence>
<dbReference type="Proteomes" id="UP001556367">
    <property type="component" value="Unassembled WGS sequence"/>
</dbReference>
<name>A0ABR3JJW1_9AGAR</name>
<protein>
    <submittedName>
        <fullName evidence="1">Uncharacterized protein</fullName>
    </submittedName>
</protein>
<proteinExistence type="predicted"/>
<gene>
    <name evidence="1" type="ORF">HGRIS_001834</name>
</gene>